<sequence>MNWKSFAFGFVAGVALLSAISHWRARPQNVIASWPDDDNKKGMQMMAPWVTEARVGRLGPFVAMVPNKFDASPEALLQPVKAKSPWIYVKGEEVMIHDSKKRAISIDFNASNGEFSSYTFHPDLTTATGQSFTDKNLTGVMEKFEPQVKKKLTFNQEEAAAYKPPLFSRPVRQKE</sequence>
<evidence type="ECO:0000313" key="1">
    <source>
        <dbReference type="EMBL" id="AFP20480.1"/>
    </source>
</evidence>
<dbReference type="HOGENOM" id="CLU_1530413_0_0_7"/>
<gene>
    <name evidence="1" type="ordered locus">GSU3584</name>
</gene>
<dbReference type="EMBL" id="AE017180">
    <property type="protein sequence ID" value="AFP20480.1"/>
    <property type="molecule type" value="Genomic_DNA"/>
</dbReference>
<dbReference type="STRING" id="243231.GSU3584"/>
<dbReference type="AlphaFoldDB" id="I7EPA9"/>
<reference evidence="1 2" key="2">
    <citation type="journal article" date="2012" name="BMC Genomics">
        <title>Comparative genomic analysis of Geobacter sulfurreducens KN400, a strain with enhanced capacity for extracellular electron transfer and electricity production.</title>
        <authorList>
            <person name="Butler J.E."/>
            <person name="Young N.D."/>
            <person name="Aklujkar M."/>
            <person name="Lovley D.R."/>
        </authorList>
    </citation>
    <scope>NUCLEOTIDE SEQUENCE [LARGE SCALE GENOMIC DNA]</scope>
    <source>
        <strain evidence="2">ATCC 51573 / DSM 12127 / PCA</strain>
    </source>
</reference>
<evidence type="ECO:0000313" key="2">
    <source>
        <dbReference type="Proteomes" id="UP000000577"/>
    </source>
</evidence>
<dbReference type="RefSeq" id="WP_010943107.1">
    <property type="nucleotide sequence ID" value="NC_002939.5"/>
</dbReference>
<organism evidence="1 2">
    <name type="scientific">Geobacter sulfurreducens (strain ATCC 51573 / DSM 12127 / PCA)</name>
    <dbReference type="NCBI Taxonomy" id="243231"/>
    <lineage>
        <taxon>Bacteria</taxon>
        <taxon>Pseudomonadati</taxon>
        <taxon>Thermodesulfobacteriota</taxon>
        <taxon>Desulfuromonadia</taxon>
        <taxon>Geobacterales</taxon>
        <taxon>Geobacteraceae</taxon>
        <taxon>Geobacter</taxon>
    </lineage>
</organism>
<protein>
    <submittedName>
        <fullName evidence="1">Uncharacterized protein</fullName>
    </submittedName>
</protein>
<dbReference type="EnsemblBacteria" id="AFP20480">
    <property type="protein sequence ID" value="AFP20480"/>
    <property type="gene ID" value="GSU3584"/>
</dbReference>
<name>I7EPA9_GEOSL</name>
<accession>I7EPA9</accession>
<proteinExistence type="predicted"/>
<dbReference type="KEGG" id="gsu:GSU3584"/>
<dbReference type="Proteomes" id="UP000000577">
    <property type="component" value="Chromosome"/>
</dbReference>
<keyword evidence="2" id="KW-1185">Reference proteome</keyword>
<reference evidence="1 2" key="1">
    <citation type="journal article" date="2003" name="Science">
        <title>Genome of Geobacter sulfurreducens: metal reduction in subsurface environments.</title>
        <authorList>
            <person name="Methe B.A."/>
            <person name="Nelson K.E."/>
            <person name="Eisen J.A."/>
            <person name="Paulsen I.T."/>
            <person name="Nelson W."/>
            <person name="Heidelberg J.F."/>
            <person name="Wu D."/>
            <person name="Wu M."/>
            <person name="Ward N."/>
            <person name="Beanan M.J."/>
            <person name="Dodson R.J."/>
            <person name="Madupu R."/>
            <person name="Brinkac L.M."/>
            <person name="Daugherty S.C."/>
            <person name="DeBoy R.T."/>
            <person name="Durkin A.S."/>
            <person name="Gwinn M."/>
            <person name="Kolonay J.F."/>
            <person name="Sullivan S.A."/>
            <person name="Haft D.H."/>
            <person name="Selengut J."/>
            <person name="Davidsen T.M."/>
            <person name="Zafar N."/>
            <person name="White O."/>
            <person name="Tran B."/>
            <person name="Romero C."/>
            <person name="Forberger H.A."/>
            <person name="Weidman J."/>
            <person name="Khouri H."/>
            <person name="Feldblyum T.V."/>
            <person name="Utterback T.R."/>
            <person name="Van Aken S.E."/>
            <person name="Lovley D.R."/>
            <person name="Fraser C.M."/>
        </authorList>
    </citation>
    <scope>NUCLEOTIDE SEQUENCE [LARGE SCALE GENOMIC DNA]</scope>
    <source>
        <strain evidence="2">ATCC 51573 / DSM 12127 / PCA</strain>
    </source>
</reference>
<dbReference type="InParanoid" id="I7EPA9"/>